<sequence>MAPSKSHFVAFLLIISLIVNVQSIRITDDSSDCTFKGPCHRREDCYKRCGVKPPSHAALCVPYGVQGLVCCCL</sequence>
<dbReference type="Pfam" id="PF25052">
    <property type="entry name" value="AtDEF-like"/>
    <property type="match status" value="1"/>
</dbReference>
<dbReference type="GeneID" id="109127662"/>
<reference evidence="7" key="1">
    <citation type="journal article" date="2014" name="Nat. Commun.">
        <title>The emerging biofuel crop Camelina sativa retains a highly undifferentiated hexaploid genome structure.</title>
        <authorList>
            <person name="Kagale S."/>
            <person name="Koh C."/>
            <person name="Nixon J."/>
            <person name="Bollina V."/>
            <person name="Clarke W.E."/>
            <person name="Tuteja R."/>
            <person name="Spillane C."/>
            <person name="Robinson S.J."/>
            <person name="Links M.G."/>
            <person name="Clarke C."/>
            <person name="Higgins E.E."/>
            <person name="Huebert T."/>
            <person name="Sharpe A.G."/>
            <person name="Parkin I.A."/>
        </authorList>
    </citation>
    <scope>NUCLEOTIDE SEQUENCE [LARGE SCALE GENOMIC DNA]</scope>
    <source>
        <strain evidence="7">cv. DH55</strain>
    </source>
</reference>
<keyword evidence="2" id="KW-0929">Antimicrobial</keyword>
<keyword evidence="6" id="KW-0732">Signal</keyword>
<evidence type="ECO:0000313" key="8">
    <source>
        <dbReference type="RefSeq" id="XP_019088384.1"/>
    </source>
</evidence>
<gene>
    <name evidence="8" type="primary">LOC109127662</name>
</gene>
<evidence type="ECO:0000313" key="7">
    <source>
        <dbReference type="Proteomes" id="UP000694864"/>
    </source>
</evidence>
<keyword evidence="5" id="KW-1015">Disulfide bond</keyword>
<dbReference type="PANTHER" id="PTHR48224:SF1">
    <property type="entry name" value="DEFENSIN-LIKE PROTEIN 270"/>
    <property type="match status" value="1"/>
</dbReference>
<protein>
    <submittedName>
        <fullName evidence="8">Defensin-like protein 270</fullName>
    </submittedName>
</protein>
<reference evidence="8" key="2">
    <citation type="submission" date="2025-08" db="UniProtKB">
        <authorList>
            <consortium name="RefSeq"/>
        </authorList>
    </citation>
    <scope>IDENTIFICATION</scope>
    <source>
        <tissue evidence="8">Leaf</tissue>
    </source>
</reference>
<dbReference type="RefSeq" id="XP_019088384.1">
    <property type="nucleotide sequence ID" value="XM_019232839.1"/>
</dbReference>
<feature type="chain" id="PRO_5046531048" evidence="6">
    <location>
        <begin position="24"/>
        <end position="73"/>
    </location>
</feature>
<keyword evidence="4" id="KW-0611">Plant defense</keyword>
<evidence type="ECO:0000256" key="6">
    <source>
        <dbReference type="SAM" id="SignalP"/>
    </source>
</evidence>
<name>A0ABM1QNP6_CAMSA</name>
<feature type="signal peptide" evidence="6">
    <location>
        <begin position="1"/>
        <end position="23"/>
    </location>
</feature>
<evidence type="ECO:0000256" key="4">
    <source>
        <dbReference type="ARBA" id="ARBA00022821"/>
    </source>
</evidence>
<dbReference type="Proteomes" id="UP000694864">
    <property type="component" value="Chromosome 2"/>
</dbReference>
<keyword evidence="3" id="KW-0295">Fungicide</keyword>
<proteinExistence type="inferred from homology"/>
<organism evidence="7 8">
    <name type="scientific">Camelina sativa</name>
    <name type="common">False flax</name>
    <name type="synonym">Myagrum sativum</name>
    <dbReference type="NCBI Taxonomy" id="90675"/>
    <lineage>
        <taxon>Eukaryota</taxon>
        <taxon>Viridiplantae</taxon>
        <taxon>Streptophyta</taxon>
        <taxon>Embryophyta</taxon>
        <taxon>Tracheophyta</taxon>
        <taxon>Spermatophyta</taxon>
        <taxon>Magnoliopsida</taxon>
        <taxon>eudicotyledons</taxon>
        <taxon>Gunneridae</taxon>
        <taxon>Pentapetalae</taxon>
        <taxon>rosids</taxon>
        <taxon>malvids</taxon>
        <taxon>Brassicales</taxon>
        <taxon>Brassicaceae</taxon>
        <taxon>Camelineae</taxon>
        <taxon>Camelina</taxon>
    </lineage>
</organism>
<evidence type="ECO:0000256" key="2">
    <source>
        <dbReference type="ARBA" id="ARBA00022529"/>
    </source>
</evidence>
<dbReference type="PANTHER" id="PTHR48224">
    <property type="entry name" value="DEFENSIN-LIKE PROTEIN 270-RELATED"/>
    <property type="match status" value="1"/>
</dbReference>
<dbReference type="InterPro" id="IPR010851">
    <property type="entry name" value="DEFL"/>
</dbReference>
<keyword evidence="7" id="KW-1185">Reference proteome</keyword>
<evidence type="ECO:0000256" key="1">
    <source>
        <dbReference type="ARBA" id="ARBA00006722"/>
    </source>
</evidence>
<evidence type="ECO:0000256" key="3">
    <source>
        <dbReference type="ARBA" id="ARBA00022577"/>
    </source>
</evidence>
<evidence type="ECO:0000256" key="5">
    <source>
        <dbReference type="ARBA" id="ARBA00023157"/>
    </source>
</evidence>
<comment type="similarity">
    <text evidence="1">Belongs to the DEFL family.</text>
</comment>
<accession>A0ABM1QNP6</accession>